<evidence type="ECO:0000313" key="2">
    <source>
        <dbReference type="Proteomes" id="UP000308886"/>
    </source>
</evidence>
<comment type="caution">
    <text evidence="1">The sequence shown here is derived from an EMBL/GenBank/DDBJ whole genome shotgun (WGS) entry which is preliminary data.</text>
</comment>
<gene>
    <name evidence="1" type="ORF">E5358_04440</name>
</gene>
<accession>A0AC61QS76</accession>
<keyword evidence="2" id="KW-1185">Reference proteome</keyword>
<proteinExistence type="predicted"/>
<dbReference type="Proteomes" id="UP000308886">
    <property type="component" value="Unassembled WGS sequence"/>
</dbReference>
<evidence type="ECO:0000313" key="1">
    <source>
        <dbReference type="EMBL" id="TGX83215.1"/>
    </source>
</evidence>
<protein>
    <submittedName>
        <fullName evidence="1">WxcM-like domain-containing protein</fullName>
    </submittedName>
</protein>
<reference evidence="1" key="1">
    <citation type="submission" date="2019-04" db="EMBL/GenBank/DDBJ databases">
        <title>Microbes associate with the intestines of laboratory mice.</title>
        <authorList>
            <person name="Navarre W."/>
            <person name="Wong E."/>
            <person name="Huang K."/>
            <person name="Tropini C."/>
            <person name="Ng K."/>
            <person name="Yu B."/>
        </authorList>
    </citation>
    <scope>NUCLEOTIDE SEQUENCE</scope>
    <source>
        <strain evidence="1">NM73_A23</strain>
    </source>
</reference>
<dbReference type="EMBL" id="SRZC01000005">
    <property type="protein sequence ID" value="TGX83215.1"/>
    <property type="molecule type" value="Genomic_DNA"/>
</dbReference>
<name>A0AC61QS76_9BACT</name>
<sequence length="135" mass="15475">MNINDCKIISLPKEEDPRGSLTYIYENVQVPFPIKRVFYIYDVPAGKDRGAHAHKECWQFIIAASGALEVFLSDGKEERVITLNRPYQGLLVPPGIWAHEREFTTGALCLVLASHDYDEGDYIRQFDAFLKWRGL</sequence>
<organism evidence="1 2">
    <name type="scientific">Palleniella muris</name>
    <dbReference type="NCBI Taxonomy" id="3038145"/>
    <lineage>
        <taxon>Bacteria</taxon>
        <taxon>Pseudomonadati</taxon>
        <taxon>Bacteroidota</taxon>
        <taxon>Bacteroidia</taxon>
        <taxon>Bacteroidales</taxon>
        <taxon>Prevotellaceae</taxon>
        <taxon>Palleniella</taxon>
    </lineage>
</organism>